<keyword evidence="14" id="KW-0449">Lipoprotein</keyword>
<evidence type="ECO:0000256" key="7">
    <source>
        <dbReference type="ARBA" id="ARBA00022729"/>
    </source>
</evidence>
<evidence type="ECO:0000259" key="17">
    <source>
        <dbReference type="Pfam" id="PF22461"/>
    </source>
</evidence>
<dbReference type="InterPro" id="IPR003715">
    <property type="entry name" value="Poly_export_N"/>
</dbReference>
<dbReference type="Pfam" id="PF02563">
    <property type="entry name" value="Poly_export"/>
    <property type="match status" value="1"/>
</dbReference>
<comment type="similarity">
    <text evidence="2">Belongs to the BexD/CtrA/VexA family.</text>
</comment>
<evidence type="ECO:0000256" key="12">
    <source>
        <dbReference type="ARBA" id="ARBA00023139"/>
    </source>
</evidence>
<keyword evidence="4" id="KW-1134">Transmembrane beta strand</keyword>
<proteinExistence type="inferred from homology"/>
<dbReference type="InterPro" id="IPR040716">
    <property type="entry name" value="Wza_C"/>
</dbReference>
<evidence type="ECO:0000313" key="19">
    <source>
        <dbReference type="Proteomes" id="UP000198654"/>
    </source>
</evidence>
<dbReference type="GO" id="GO:0046930">
    <property type="term" value="C:pore complex"/>
    <property type="evidence" value="ECO:0007669"/>
    <property type="project" value="UniProtKB-KW"/>
</dbReference>
<keyword evidence="10" id="KW-0626">Porin</keyword>
<comment type="subcellular location">
    <subcellularLocation>
        <location evidence="1">Cell outer membrane</location>
        <topology evidence="1">Multi-pass membrane protein</topology>
    </subcellularLocation>
</comment>
<dbReference type="Pfam" id="PF18412">
    <property type="entry name" value="Wza_C"/>
    <property type="match status" value="1"/>
</dbReference>
<dbReference type="GO" id="GO:0009279">
    <property type="term" value="C:cell outer membrane"/>
    <property type="evidence" value="ECO:0007669"/>
    <property type="project" value="UniProtKB-SubCell"/>
</dbReference>
<name>A0A1G9ETQ8_9GAMM</name>
<dbReference type="PANTHER" id="PTHR33619:SF3">
    <property type="entry name" value="POLYSACCHARIDE EXPORT PROTEIN GFCE-RELATED"/>
    <property type="match status" value="1"/>
</dbReference>
<keyword evidence="7" id="KW-0732">Signal</keyword>
<keyword evidence="8" id="KW-0625">Polysaccharide transport</keyword>
<dbReference type="GO" id="GO:0015159">
    <property type="term" value="F:polysaccharide transmembrane transporter activity"/>
    <property type="evidence" value="ECO:0007669"/>
    <property type="project" value="InterPro"/>
</dbReference>
<keyword evidence="6" id="KW-0812">Transmembrane</keyword>
<keyword evidence="12" id="KW-0564">Palmitate</keyword>
<dbReference type="AlphaFoldDB" id="A0A1G9ETQ8"/>
<dbReference type="Pfam" id="PF22461">
    <property type="entry name" value="SLBB_2"/>
    <property type="match status" value="2"/>
</dbReference>
<keyword evidence="3" id="KW-0813">Transport</keyword>
<evidence type="ECO:0000256" key="14">
    <source>
        <dbReference type="ARBA" id="ARBA00023288"/>
    </source>
</evidence>
<dbReference type="GO" id="GO:0006811">
    <property type="term" value="P:monoatomic ion transport"/>
    <property type="evidence" value="ECO:0007669"/>
    <property type="project" value="UniProtKB-KW"/>
</dbReference>
<keyword evidence="13" id="KW-0998">Cell outer membrane</keyword>
<feature type="domain" description="SLBB" evidence="17">
    <location>
        <begin position="208"/>
        <end position="286"/>
    </location>
</feature>
<feature type="domain" description="Polysaccharide export protein N-terminal" evidence="15">
    <location>
        <begin position="117"/>
        <end position="202"/>
    </location>
</feature>
<keyword evidence="19" id="KW-1185">Reference proteome</keyword>
<dbReference type="GO" id="GO:0015288">
    <property type="term" value="F:porin activity"/>
    <property type="evidence" value="ECO:0007669"/>
    <property type="project" value="UniProtKB-KW"/>
</dbReference>
<evidence type="ECO:0000256" key="10">
    <source>
        <dbReference type="ARBA" id="ARBA00023114"/>
    </source>
</evidence>
<dbReference type="Gene3D" id="3.30.1950.10">
    <property type="entry name" value="wza like domain"/>
    <property type="match status" value="1"/>
</dbReference>
<evidence type="ECO:0000256" key="2">
    <source>
        <dbReference type="ARBA" id="ARBA00009450"/>
    </source>
</evidence>
<organism evidence="18 19">
    <name type="scientific">Modicisalibacter muralis</name>
    <dbReference type="NCBI Taxonomy" id="119000"/>
    <lineage>
        <taxon>Bacteria</taxon>
        <taxon>Pseudomonadati</taxon>
        <taxon>Pseudomonadota</taxon>
        <taxon>Gammaproteobacteria</taxon>
        <taxon>Oceanospirillales</taxon>
        <taxon>Halomonadaceae</taxon>
        <taxon>Modicisalibacter</taxon>
    </lineage>
</organism>
<sequence>MKRQHSLICPNYLLGEPKEWTLINSHRSKQGYNNMIPRLTNLRLRWSLPLIGMAMVVGLSACAVPGGHIDYETGADPLRDAVTVKPITIDLVKSMSDIPRPEAASLASVSSTMHDAPTDYNYRIGRGDVLSVIVYDHPELTIPAGSERSAAESGNVVHSDGTIFYPYVGKVDVAGRTVRDVRDEIQRRLADFIAEPQVEVRVAAFNAQKAYVTGQVTDPGSLPITNVPMHVLDALSAAGGLSETANWHNVILTRNGQDTHLSVFDMLANGDMEQNVLLQDGDVLHVLDIGNEQVYVMGEVNAPSAIAMANSRLSLTNVIAQAGGIREGSANASGIFVIRRNPEPSDTYATVYQLNADNAAAFVLGSQFMLEPTDVIYVTAAPLARWNRVLDQLLPSLTTIYQATEIQENFE</sequence>
<evidence type="ECO:0000256" key="6">
    <source>
        <dbReference type="ARBA" id="ARBA00022692"/>
    </source>
</evidence>
<evidence type="ECO:0000256" key="1">
    <source>
        <dbReference type="ARBA" id="ARBA00004571"/>
    </source>
</evidence>
<dbReference type="Proteomes" id="UP000198654">
    <property type="component" value="Unassembled WGS sequence"/>
</dbReference>
<dbReference type="NCBIfam" id="NF011658">
    <property type="entry name" value="PRK15078.1"/>
    <property type="match status" value="1"/>
</dbReference>
<keyword evidence="9" id="KW-0406">Ion transport</keyword>
<accession>A0A1G9ETQ8</accession>
<evidence type="ECO:0000256" key="9">
    <source>
        <dbReference type="ARBA" id="ARBA00023065"/>
    </source>
</evidence>
<evidence type="ECO:0000256" key="3">
    <source>
        <dbReference type="ARBA" id="ARBA00022448"/>
    </source>
</evidence>
<evidence type="ECO:0000256" key="5">
    <source>
        <dbReference type="ARBA" id="ARBA00022597"/>
    </source>
</evidence>
<dbReference type="InterPro" id="IPR049712">
    <property type="entry name" value="Poly_export"/>
</dbReference>
<feature type="domain" description="SLBB" evidence="17">
    <location>
        <begin position="293"/>
        <end position="378"/>
    </location>
</feature>
<evidence type="ECO:0000256" key="8">
    <source>
        <dbReference type="ARBA" id="ARBA00023047"/>
    </source>
</evidence>
<dbReference type="EMBL" id="FNGI01000001">
    <property type="protein sequence ID" value="SDK79557.1"/>
    <property type="molecule type" value="Genomic_DNA"/>
</dbReference>
<evidence type="ECO:0000313" key="18">
    <source>
        <dbReference type="EMBL" id="SDK79557.1"/>
    </source>
</evidence>
<dbReference type="Gene3D" id="1.20.5.70">
    <property type="match status" value="1"/>
</dbReference>
<evidence type="ECO:0000256" key="11">
    <source>
        <dbReference type="ARBA" id="ARBA00023136"/>
    </source>
</evidence>
<dbReference type="InterPro" id="IPR054765">
    <property type="entry name" value="SLBB_dom"/>
</dbReference>
<evidence type="ECO:0000259" key="15">
    <source>
        <dbReference type="Pfam" id="PF02563"/>
    </source>
</evidence>
<evidence type="ECO:0000256" key="4">
    <source>
        <dbReference type="ARBA" id="ARBA00022452"/>
    </source>
</evidence>
<keyword evidence="11" id="KW-0472">Membrane</keyword>
<evidence type="ECO:0000256" key="13">
    <source>
        <dbReference type="ARBA" id="ARBA00023237"/>
    </source>
</evidence>
<dbReference type="Gene3D" id="3.10.560.10">
    <property type="entry name" value="Outer membrane lipoprotein wza domain like"/>
    <property type="match status" value="2"/>
</dbReference>
<reference evidence="18 19" key="1">
    <citation type="submission" date="2016-10" db="EMBL/GenBank/DDBJ databases">
        <authorList>
            <person name="de Groot N.N."/>
        </authorList>
    </citation>
    <scope>NUCLEOTIDE SEQUENCE [LARGE SCALE GENOMIC DNA]</scope>
    <source>
        <strain evidence="18 19">DSM 14789</strain>
    </source>
</reference>
<dbReference type="PANTHER" id="PTHR33619">
    <property type="entry name" value="POLYSACCHARIDE EXPORT PROTEIN GFCE-RELATED"/>
    <property type="match status" value="1"/>
</dbReference>
<gene>
    <name evidence="18" type="ORF">SAMN05661010_00114</name>
</gene>
<feature type="domain" description="Outer-membrane lipoprotein Wza C-terminal" evidence="16">
    <location>
        <begin position="381"/>
        <end position="408"/>
    </location>
</feature>
<dbReference type="STRING" id="119000.SAMN05661010_00114"/>
<keyword evidence="5" id="KW-0762">Sugar transport</keyword>
<evidence type="ECO:0000259" key="16">
    <source>
        <dbReference type="Pfam" id="PF18412"/>
    </source>
</evidence>
<protein>
    <submittedName>
        <fullName evidence="18">Polysaccharide export outer membrane protein</fullName>
    </submittedName>
</protein>